<organism evidence="9 10">
    <name type="scientific">Cytophaga hutchinsonii (strain ATCC 33406 / DSM 1761 / CIP 103989 / NBRC 15051 / NCIMB 9469 / D465)</name>
    <dbReference type="NCBI Taxonomy" id="269798"/>
    <lineage>
        <taxon>Bacteria</taxon>
        <taxon>Pseudomonadati</taxon>
        <taxon>Bacteroidota</taxon>
        <taxon>Cytophagia</taxon>
        <taxon>Cytophagales</taxon>
        <taxon>Cytophagaceae</taxon>
        <taxon>Cytophaga</taxon>
    </lineage>
</organism>
<feature type="transmembrane region" description="Helical" evidence="7">
    <location>
        <begin position="119"/>
        <end position="137"/>
    </location>
</feature>
<accession>A0A6N4SWK3</accession>
<protein>
    <recommendedName>
        <fullName evidence="2">histidine kinase</fullName>
        <ecNumber evidence="2">2.7.13.3</ecNumber>
    </recommendedName>
</protein>
<dbReference type="Gene3D" id="1.10.287.130">
    <property type="match status" value="1"/>
</dbReference>
<dbReference type="CDD" id="cd00075">
    <property type="entry name" value="HATPase"/>
    <property type="match status" value="1"/>
</dbReference>
<dbReference type="PANTHER" id="PTHR43711">
    <property type="entry name" value="TWO-COMPONENT HISTIDINE KINASE"/>
    <property type="match status" value="1"/>
</dbReference>
<dbReference type="InterPro" id="IPR036097">
    <property type="entry name" value="HisK_dim/P_sf"/>
</dbReference>
<feature type="transmembrane region" description="Helical" evidence="7">
    <location>
        <begin position="46"/>
        <end position="64"/>
    </location>
</feature>
<dbReference type="GO" id="GO:0000155">
    <property type="term" value="F:phosphorelay sensor kinase activity"/>
    <property type="evidence" value="ECO:0007669"/>
    <property type="project" value="InterPro"/>
</dbReference>
<evidence type="ECO:0000256" key="7">
    <source>
        <dbReference type="SAM" id="Phobius"/>
    </source>
</evidence>
<evidence type="ECO:0000256" key="2">
    <source>
        <dbReference type="ARBA" id="ARBA00012438"/>
    </source>
</evidence>
<dbReference type="InterPro" id="IPR005467">
    <property type="entry name" value="His_kinase_dom"/>
</dbReference>
<dbReference type="InterPro" id="IPR003594">
    <property type="entry name" value="HATPase_dom"/>
</dbReference>
<keyword evidence="5 9" id="KW-0418">Kinase</keyword>
<keyword evidence="6" id="KW-0902">Two-component regulatory system</keyword>
<dbReference type="InterPro" id="IPR050736">
    <property type="entry name" value="Sensor_HK_Regulatory"/>
</dbReference>
<evidence type="ECO:0000256" key="5">
    <source>
        <dbReference type="ARBA" id="ARBA00022777"/>
    </source>
</evidence>
<dbReference type="SMART" id="SM00387">
    <property type="entry name" value="HATPase_c"/>
    <property type="match status" value="1"/>
</dbReference>
<feature type="transmembrane region" description="Helical" evidence="7">
    <location>
        <begin position="157"/>
        <end position="176"/>
    </location>
</feature>
<dbReference type="InterPro" id="IPR036890">
    <property type="entry name" value="HATPase_C_sf"/>
</dbReference>
<keyword evidence="4 9" id="KW-0808">Transferase</keyword>
<dbReference type="Pfam" id="PF02518">
    <property type="entry name" value="HATPase_c"/>
    <property type="match status" value="1"/>
</dbReference>
<dbReference type="EMBL" id="CP000383">
    <property type="protein sequence ID" value="ABG60688.1"/>
    <property type="molecule type" value="Genomic_DNA"/>
</dbReference>
<evidence type="ECO:0000256" key="1">
    <source>
        <dbReference type="ARBA" id="ARBA00000085"/>
    </source>
</evidence>
<feature type="domain" description="Histidine kinase" evidence="8">
    <location>
        <begin position="213"/>
        <end position="423"/>
    </location>
</feature>
<name>A0A6N4SWK3_CYTH3</name>
<dbReference type="InterPro" id="IPR004358">
    <property type="entry name" value="Sig_transdc_His_kin-like_C"/>
</dbReference>
<keyword evidence="10" id="KW-1185">Reference proteome</keyword>
<feature type="transmembrane region" description="Helical" evidence="7">
    <location>
        <begin position="20"/>
        <end position="40"/>
    </location>
</feature>
<evidence type="ECO:0000256" key="6">
    <source>
        <dbReference type="ARBA" id="ARBA00023012"/>
    </source>
</evidence>
<dbReference type="PRINTS" id="PR00344">
    <property type="entry name" value="BCTRLSENSOR"/>
</dbReference>
<dbReference type="InterPro" id="IPR003661">
    <property type="entry name" value="HisK_dim/P_dom"/>
</dbReference>
<dbReference type="Proteomes" id="UP000001822">
    <property type="component" value="Chromosome"/>
</dbReference>
<keyword evidence="7" id="KW-1133">Transmembrane helix</keyword>
<sequence length="439" mass="50093">MEATFKDPKIEGYNKRKRLLDYLIKGASIVVFVATIPEIYYWITDTLIVVSVILALFGFCYFLNKKGHTNLAANIIVLTVSILVFFQCMLTGLSSMVFCFYMPLLIGIPFIIDNKNIGLILMHMLIPIMLCAYLLFINQASAHAAKELATGFTNINGQINFLCALSQCGFFAWFIIRDHSSSQKLILLSKANIEYKNAKLLKTNNEMDHLVYSISHDLRAPIASALGLIEISKLETDPEKLKYYEILKEACLRRLDNFIYDILNYLKNNRLEIEVCNVSIKEEILNSIEMNSIYNDQVHVTIECEYEGDFYTDKNRLRMILNNIISNAFRYAKPSTVEKTIHIKVRNNFPTLEIAVKDNGVGINKEYIDKIFEMFFKTDEKTKGSGLGLYITKEALTKIHGSITVWSEKGVGSIFTITIPNLENVPLVREDNNINSIME</sequence>
<dbReference type="Gene3D" id="3.30.565.10">
    <property type="entry name" value="Histidine kinase-like ATPase, C-terminal domain"/>
    <property type="match status" value="1"/>
</dbReference>
<dbReference type="RefSeq" id="WP_011586795.1">
    <property type="nucleotide sequence ID" value="NC_008255.1"/>
</dbReference>
<keyword evidence="7" id="KW-0472">Membrane</keyword>
<evidence type="ECO:0000256" key="3">
    <source>
        <dbReference type="ARBA" id="ARBA00022553"/>
    </source>
</evidence>
<dbReference type="SUPFAM" id="SSF47384">
    <property type="entry name" value="Homodimeric domain of signal transducing histidine kinase"/>
    <property type="match status" value="1"/>
</dbReference>
<evidence type="ECO:0000313" key="10">
    <source>
        <dbReference type="Proteomes" id="UP000001822"/>
    </source>
</evidence>
<comment type="catalytic activity">
    <reaction evidence="1">
        <text>ATP + protein L-histidine = ADP + protein N-phospho-L-histidine.</text>
        <dbReference type="EC" id="2.7.13.3"/>
    </reaction>
</comment>
<evidence type="ECO:0000256" key="4">
    <source>
        <dbReference type="ARBA" id="ARBA00022679"/>
    </source>
</evidence>
<proteinExistence type="predicted"/>
<dbReference type="KEGG" id="chu:CHU_3454"/>
<dbReference type="EC" id="2.7.13.3" evidence="2"/>
<dbReference type="SMART" id="SM00388">
    <property type="entry name" value="HisKA"/>
    <property type="match status" value="1"/>
</dbReference>
<dbReference type="SUPFAM" id="SSF55874">
    <property type="entry name" value="ATPase domain of HSP90 chaperone/DNA topoisomerase II/histidine kinase"/>
    <property type="match status" value="1"/>
</dbReference>
<gene>
    <name evidence="9" type="primary">kinG</name>
    <name evidence="9" type="ordered locus">CHU_3454</name>
</gene>
<dbReference type="AlphaFoldDB" id="A0A6N4SWK3"/>
<dbReference type="PANTHER" id="PTHR43711:SF26">
    <property type="entry name" value="SENSOR HISTIDINE KINASE RCSC"/>
    <property type="match status" value="1"/>
</dbReference>
<keyword evidence="7" id="KW-0812">Transmembrane</keyword>
<feature type="transmembrane region" description="Helical" evidence="7">
    <location>
        <begin position="71"/>
        <end position="87"/>
    </location>
</feature>
<dbReference type="PROSITE" id="PS50109">
    <property type="entry name" value="HIS_KIN"/>
    <property type="match status" value="1"/>
</dbReference>
<dbReference type="CDD" id="cd00082">
    <property type="entry name" value="HisKA"/>
    <property type="match status" value="1"/>
</dbReference>
<evidence type="ECO:0000259" key="8">
    <source>
        <dbReference type="PROSITE" id="PS50109"/>
    </source>
</evidence>
<keyword evidence="3" id="KW-0597">Phosphoprotein</keyword>
<reference evidence="9 10" key="1">
    <citation type="journal article" date="2007" name="Appl. Environ. Microbiol.">
        <title>Genome sequence of the cellulolytic gliding bacterium Cytophaga hutchinsonii.</title>
        <authorList>
            <person name="Xie G."/>
            <person name="Bruce D.C."/>
            <person name="Challacombe J.F."/>
            <person name="Chertkov O."/>
            <person name="Detter J.C."/>
            <person name="Gilna P."/>
            <person name="Han C.S."/>
            <person name="Lucas S."/>
            <person name="Misra M."/>
            <person name="Myers G.L."/>
            <person name="Richardson P."/>
            <person name="Tapia R."/>
            <person name="Thayer N."/>
            <person name="Thompson L.S."/>
            <person name="Brettin T.S."/>
            <person name="Henrissat B."/>
            <person name="Wilson D.B."/>
            <person name="McBride M.J."/>
        </authorList>
    </citation>
    <scope>NUCLEOTIDE SEQUENCE [LARGE SCALE GENOMIC DNA]</scope>
    <source>
        <strain evidence="10">ATCC 33406 / DSM 1761 / CIP 103989 / NBRC 15051 / NCIMB 9469 / D465</strain>
    </source>
</reference>
<evidence type="ECO:0000313" key="9">
    <source>
        <dbReference type="EMBL" id="ABG60688.1"/>
    </source>
</evidence>